<dbReference type="RefSeq" id="WP_111898854.1">
    <property type="nucleotide sequence ID" value="NZ_CP033459.1"/>
</dbReference>
<sequence length="735" mass="82331">MKKTFLAAILICGGTAYNAYSAETDTLTIRDCVTGAYYPEYVYGVTPMADGETYSQLSDDATRIIRKSFKDASEVGTVFDCSAVPGCPVRRIGGYTMSPDEKTILFETQHKSIYRHSYTAVYYVCNLETKEIRPLSQGGPQQQPHFSPDGKKVAFVREGNLFIVDLAANTETQITTDGKFNEVINGLPDWVNEEEFTTACSFDFSADSKNLAWVRYDESQVPIYSMQMFKGLMPEHKENDVYPGKYDYKYPVAGEKNSEVSVLSYNLDNGATTRMNVPLETDGYIPRIRFTSDPAKLAVVTLNRHQDRMNIYMVNPSDGTASLTLSETSDKYVKETAYESLNFYGDKFAYISARDGHQHIYLYDLNGNLVRQATKGTDDVTELYGYDPKADHFYYAAKDGSPMRQAVFCVDKKGKVTKLSKEAGDNSATFSASMKYFMNVYSSSTNVPVTTLCDNKGKMLSTLKDNAALAKKAETVLGQKEFFSFTTSEGVLLNGWMVKPRNFDPTRKYPVVMYQYSGPGSQEVKDAWGMGFLGQGAVFESYLAQEGIIVACVDGRGTGGRGIDFEQCTYLNIGDKESKDQVEAAIYLGSLPYIDKDRIAIWGWSFGGFNTLMSMSEGRPVFRAGVAVAAPSNWKFYDTVYTERYMRTPSENPNGYACNPIQRASKLHGDLLLIHGTADDNVHFRNFTEMTEALVQADKQFDQAIYTNRNHSIYGGNTRYQLFTKITNFLMEKLK</sequence>
<dbReference type="InterPro" id="IPR001375">
    <property type="entry name" value="Peptidase_S9_cat"/>
</dbReference>
<dbReference type="SUPFAM" id="SSF53474">
    <property type="entry name" value="alpha/beta-Hydrolases"/>
    <property type="match status" value="1"/>
</dbReference>
<dbReference type="PANTHER" id="PTHR11731">
    <property type="entry name" value="PROTEASE FAMILY S9B,C DIPEPTIDYL-PEPTIDASE IV-RELATED"/>
    <property type="match status" value="1"/>
</dbReference>
<dbReference type="AlphaFoldDB" id="A0A5P8E8W7"/>
<dbReference type="GO" id="GO:0008239">
    <property type="term" value="F:dipeptidyl-peptidase activity"/>
    <property type="evidence" value="ECO:0007669"/>
    <property type="project" value="TreeGrafter"/>
</dbReference>
<evidence type="ECO:0000313" key="4">
    <source>
        <dbReference type="EMBL" id="QFQ13469.1"/>
    </source>
</evidence>
<dbReference type="SUPFAM" id="SSF82171">
    <property type="entry name" value="DPP6 N-terminal domain-like"/>
    <property type="match status" value="1"/>
</dbReference>
<dbReference type="PANTHER" id="PTHR11731:SF193">
    <property type="entry name" value="DIPEPTIDYL PEPTIDASE 9"/>
    <property type="match status" value="1"/>
</dbReference>
<keyword evidence="1" id="KW-0732">Signal</keyword>
<dbReference type="KEGG" id="alq:C7Y71_010880"/>
<feature type="signal peptide" evidence="1">
    <location>
        <begin position="1"/>
        <end position="21"/>
    </location>
</feature>
<dbReference type="Gene3D" id="2.140.10.30">
    <property type="entry name" value="Dipeptidylpeptidase IV, N-terminal domain"/>
    <property type="match status" value="1"/>
</dbReference>
<dbReference type="InterPro" id="IPR002469">
    <property type="entry name" value="Peptidase_S9B_N"/>
</dbReference>
<dbReference type="Pfam" id="PF00326">
    <property type="entry name" value="Peptidase_S9"/>
    <property type="match status" value="1"/>
</dbReference>
<feature type="domain" description="Peptidase S9 prolyl oligopeptidase catalytic" evidence="2">
    <location>
        <begin position="541"/>
        <end position="735"/>
    </location>
</feature>
<dbReference type="GO" id="GO:0006508">
    <property type="term" value="P:proteolysis"/>
    <property type="evidence" value="ECO:0007669"/>
    <property type="project" value="InterPro"/>
</dbReference>
<dbReference type="OrthoDB" id="9812921at2"/>
<evidence type="ECO:0000313" key="5">
    <source>
        <dbReference type="Proteomes" id="UP000249375"/>
    </source>
</evidence>
<dbReference type="InterPro" id="IPR050278">
    <property type="entry name" value="Serine_Prot_S9B/DPPIV"/>
</dbReference>
<evidence type="ECO:0000256" key="1">
    <source>
        <dbReference type="SAM" id="SignalP"/>
    </source>
</evidence>
<dbReference type="GO" id="GO:0008236">
    <property type="term" value="F:serine-type peptidase activity"/>
    <property type="evidence" value="ECO:0007669"/>
    <property type="project" value="InterPro"/>
</dbReference>
<dbReference type="InterPro" id="IPR029058">
    <property type="entry name" value="AB_hydrolase_fold"/>
</dbReference>
<accession>A0A5P8E8W7</accession>
<keyword evidence="5" id="KW-1185">Reference proteome</keyword>
<dbReference type="Pfam" id="PF00930">
    <property type="entry name" value="DPPIV_N"/>
    <property type="match status" value="1"/>
</dbReference>
<protein>
    <submittedName>
        <fullName evidence="4">S9 family peptidase</fullName>
    </submittedName>
</protein>
<feature type="chain" id="PRO_5024421979" evidence="1">
    <location>
        <begin position="22"/>
        <end position="735"/>
    </location>
</feature>
<name>A0A5P8E8W7_9BACT</name>
<gene>
    <name evidence="4" type="ORF">C7Y71_010880</name>
</gene>
<reference evidence="4 5" key="1">
    <citation type="submission" date="2018-11" db="EMBL/GenBank/DDBJ databases">
        <authorList>
            <person name="Na S.W."/>
            <person name="Baik M."/>
        </authorList>
    </citation>
    <scope>NUCLEOTIDE SEQUENCE [LARGE SCALE GENOMIC DNA]</scope>
    <source>
        <strain evidence="4 5">E39</strain>
    </source>
</reference>
<organism evidence="4 5">
    <name type="scientific">Pseudoprevotella muciniphila</name>
    <dbReference type="NCBI Taxonomy" id="2133944"/>
    <lineage>
        <taxon>Bacteria</taxon>
        <taxon>Pseudomonadati</taxon>
        <taxon>Bacteroidota</taxon>
        <taxon>Bacteroidia</taxon>
        <taxon>Bacteroidales</taxon>
        <taxon>Prevotellaceae</taxon>
        <taxon>Pseudoprevotella</taxon>
    </lineage>
</organism>
<proteinExistence type="predicted"/>
<feature type="domain" description="Dipeptidylpeptidase IV N-terminal" evidence="3">
    <location>
        <begin position="98"/>
        <end position="445"/>
    </location>
</feature>
<evidence type="ECO:0000259" key="2">
    <source>
        <dbReference type="Pfam" id="PF00326"/>
    </source>
</evidence>
<dbReference type="Gene3D" id="3.40.50.1820">
    <property type="entry name" value="alpha/beta hydrolase"/>
    <property type="match status" value="1"/>
</dbReference>
<dbReference type="Proteomes" id="UP000249375">
    <property type="component" value="Chromosome"/>
</dbReference>
<evidence type="ECO:0000259" key="3">
    <source>
        <dbReference type="Pfam" id="PF00930"/>
    </source>
</evidence>
<dbReference type="EMBL" id="CP033459">
    <property type="protein sequence ID" value="QFQ13469.1"/>
    <property type="molecule type" value="Genomic_DNA"/>
</dbReference>